<organism evidence="1">
    <name type="scientific">uncultured gamma proteobacterium EB080_L93H08</name>
    <dbReference type="NCBI Taxonomy" id="710973"/>
    <lineage>
        <taxon>Bacteria</taxon>
        <taxon>Pseudomonadati</taxon>
        <taxon>Pseudomonadota</taxon>
        <taxon>Gammaproteobacteria</taxon>
        <taxon>environmental samples</taxon>
    </lineage>
</organism>
<dbReference type="EMBL" id="GU474948">
    <property type="protein sequence ID" value="ADI20893.1"/>
    <property type="molecule type" value="Genomic_DNA"/>
</dbReference>
<dbReference type="AlphaFoldDB" id="E0Y2K2"/>
<name>E0Y2K2_9GAMM</name>
<accession>E0Y2K2</accession>
<sequence length="65" mass="7889">MGIISWHDHLSSFWESYCTSDISCSKIELWSIAIKEWFMSSTFFFSQCIYICFKFSMRINTFWFS</sequence>
<proteinExistence type="predicted"/>
<evidence type="ECO:0000313" key="1">
    <source>
        <dbReference type="EMBL" id="ADI20893.1"/>
    </source>
</evidence>
<protein>
    <submittedName>
        <fullName evidence="1">Uncharacterized protein</fullName>
    </submittedName>
</protein>
<reference evidence="1" key="1">
    <citation type="journal article" date="2011" name="Environ. Microbiol.">
        <title>Time-series analyses of Monterey Bay coastal microbial picoplankton using a 'genome proxy' microarray.</title>
        <authorList>
            <person name="Rich V.I."/>
            <person name="Pham V.D."/>
            <person name="Eppley J."/>
            <person name="Shi Y."/>
            <person name="DeLong E.F."/>
        </authorList>
    </citation>
    <scope>NUCLEOTIDE SEQUENCE</scope>
</reference>
<dbReference type="AntiFam" id="ANF00225">
    <property type="entry name" value="Shadow ORF (opposite tuf)"/>
</dbReference>